<accession>A0A914X1U4</accession>
<evidence type="ECO:0000256" key="1">
    <source>
        <dbReference type="SAM" id="MobiDB-lite"/>
    </source>
</evidence>
<name>A0A914X1U4_9BILA</name>
<evidence type="ECO:0000313" key="2">
    <source>
        <dbReference type="Proteomes" id="UP000887566"/>
    </source>
</evidence>
<proteinExistence type="predicted"/>
<sequence>MFTTGRTAELGLSSPHTQPATASDPLSGDQANASAIDVRTSCGSFDVIRPLCCQFVELLLLLLSTHLLLSFRVSVLIVDEYHYKITILPDYVKRVLAF</sequence>
<dbReference type="AlphaFoldDB" id="A0A914X1U4"/>
<evidence type="ECO:0000313" key="3">
    <source>
        <dbReference type="WBParaSite" id="PSAMB.scaffold62size89333.g1311.t1"/>
    </source>
</evidence>
<dbReference type="Proteomes" id="UP000887566">
    <property type="component" value="Unplaced"/>
</dbReference>
<reference evidence="3" key="1">
    <citation type="submission" date="2022-11" db="UniProtKB">
        <authorList>
            <consortium name="WormBaseParasite"/>
        </authorList>
    </citation>
    <scope>IDENTIFICATION</scope>
</reference>
<protein>
    <submittedName>
        <fullName evidence="3">Uncharacterized protein</fullName>
    </submittedName>
</protein>
<dbReference type="WBParaSite" id="PSAMB.scaffold62size89333.g1311.t1">
    <property type="protein sequence ID" value="PSAMB.scaffold62size89333.g1311.t1"/>
    <property type="gene ID" value="PSAMB.scaffold62size89333.g1311"/>
</dbReference>
<keyword evidence="2" id="KW-1185">Reference proteome</keyword>
<feature type="region of interest" description="Disordered" evidence="1">
    <location>
        <begin position="1"/>
        <end position="29"/>
    </location>
</feature>
<organism evidence="2 3">
    <name type="scientific">Plectus sambesii</name>
    <dbReference type="NCBI Taxonomy" id="2011161"/>
    <lineage>
        <taxon>Eukaryota</taxon>
        <taxon>Metazoa</taxon>
        <taxon>Ecdysozoa</taxon>
        <taxon>Nematoda</taxon>
        <taxon>Chromadorea</taxon>
        <taxon>Plectida</taxon>
        <taxon>Plectina</taxon>
        <taxon>Plectoidea</taxon>
        <taxon>Plectidae</taxon>
        <taxon>Plectus</taxon>
    </lineage>
</organism>